<dbReference type="EMBL" id="FQZE01000013">
    <property type="protein sequence ID" value="SHJ21082.1"/>
    <property type="molecule type" value="Genomic_DNA"/>
</dbReference>
<name>A0A1M6HFU6_9BACT</name>
<organism evidence="1 2">
    <name type="scientific">Tangfeifania diversioriginum</name>
    <dbReference type="NCBI Taxonomy" id="1168035"/>
    <lineage>
        <taxon>Bacteria</taxon>
        <taxon>Pseudomonadati</taxon>
        <taxon>Bacteroidota</taxon>
        <taxon>Bacteroidia</taxon>
        <taxon>Marinilabiliales</taxon>
        <taxon>Prolixibacteraceae</taxon>
        <taxon>Tangfeifania</taxon>
    </lineage>
</organism>
<protein>
    <recommendedName>
        <fullName evidence="3">DNA-damage-inducible protein J</fullName>
    </recommendedName>
</protein>
<dbReference type="OrthoDB" id="9804867at2"/>
<reference evidence="1 2" key="1">
    <citation type="submission" date="2016-11" db="EMBL/GenBank/DDBJ databases">
        <authorList>
            <person name="Jaros S."/>
            <person name="Januszkiewicz K."/>
            <person name="Wedrychowicz H."/>
        </authorList>
    </citation>
    <scope>NUCLEOTIDE SEQUENCE [LARGE SCALE GENOMIC DNA]</scope>
    <source>
        <strain evidence="1 2">DSM 27063</strain>
    </source>
</reference>
<dbReference type="AlphaFoldDB" id="A0A1M6HFU6"/>
<dbReference type="Proteomes" id="UP000184050">
    <property type="component" value="Unassembled WGS sequence"/>
</dbReference>
<sequence length="67" mass="7622">MATVQVKIKTNTKRGKYLYGLLKEMAKTGRDIEFEHTPNDETIEAMKEAEQGKTTKVNSVDELFDSI</sequence>
<dbReference type="STRING" id="1168035.SAMN05444280_11376"/>
<evidence type="ECO:0000313" key="2">
    <source>
        <dbReference type="Proteomes" id="UP000184050"/>
    </source>
</evidence>
<proteinExistence type="predicted"/>
<evidence type="ECO:0000313" key="1">
    <source>
        <dbReference type="EMBL" id="SHJ21082.1"/>
    </source>
</evidence>
<keyword evidence="2" id="KW-1185">Reference proteome</keyword>
<evidence type="ECO:0008006" key="3">
    <source>
        <dbReference type="Google" id="ProtNLM"/>
    </source>
</evidence>
<dbReference type="RefSeq" id="WP_073168968.1">
    <property type="nucleotide sequence ID" value="NZ_FQZE01000013.1"/>
</dbReference>
<accession>A0A1M6HFU6</accession>
<gene>
    <name evidence="1" type="ORF">SAMN05444280_11376</name>
</gene>